<dbReference type="EMBL" id="QXDL01000264">
    <property type="protein sequence ID" value="RIH78465.1"/>
    <property type="molecule type" value="Genomic_DNA"/>
</dbReference>
<dbReference type="AlphaFoldDB" id="A0A399E1T1"/>
<organism evidence="2 3">
    <name type="scientific">Calidithermus terrae</name>
    <dbReference type="NCBI Taxonomy" id="1408545"/>
    <lineage>
        <taxon>Bacteria</taxon>
        <taxon>Thermotogati</taxon>
        <taxon>Deinococcota</taxon>
        <taxon>Deinococci</taxon>
        <taxon>Thermales</taxon>
        <taxon>Thermaceae</taxon>
        <taxon>Calidithermus</taxon>
    </lineage>
</organism>
<gene>
    <name evidence="2" type="ORF">Mterra_03665</name>
</gene>
<comment type="caution">
    <text evidence="2">The sequence shown here is derived from an EMBL/GenBank/DDBJ whole genome shotgun (WGS) entry which is preliminary data.</text>
</comment>
<evidence type="ECO:0000313" key="3">
    <source>
        <dbReference type="Proteomes" id="UP000265715"/>
    </source>
</evidence>
<evidence type="ECO:0000313" key="2">
    <source>
        <dbReference type="EMBL" id="RIH78465.1"/>
    </source>
</evidence>
<reference evidence="2 3" key="1">
    <citation type="submission" date="2018-08" db="EMBL/GenBank/DDBJ databases">
        <title>Meiothermus terrae DSM 26712 genome sequencing project.</title>
        <authorList>
            <person name="Da Costa M.S."/>
            <person name="Albuquerque L."/>
            <person name="Raposo P."/>
            <person name="Froufe H.J.C."/>
            <person name="Barroso C.S."/>
            <person name="Egas C."/>
        </authorList>
    </citation>
    <scope>NUCLEOTIDE SEQUENCE [LARGE SCALE GENOMIC DNA]</scope>
    <source>
        <strain evidence="2 3">DSM 26712</strain>
    </source>
</reference>
<feature type="compositionally biased region" description="Polar residues" evidence="1">
    <location>
        <begin position="143"/>
        <end position="153"/>
    </location>
</feature>
<protein>
    <submittedName>
        <fullName evidence="2">Uncharacterized protein</fullName>
    </submittedName>
</protein>
<feature type="compositionally biased region" description="Polar residues" evidence="1">
    <location>
        <begin position="1"/>
        <end position="19"/>
    </location>
</feature>
<feature type="region of interest" description="Disordered" evidence="1">
    <location>
        <begin position="132"/>
        <end position="153"/>
    </location>
</feature>
<feature type="region of interest" description="Disordered" evidence="1">
    <location>
        <begin position="1"/>
        <end position="64"/>
    </location>
</feature>
<name>A0A399E1T1_9DEIN</name>
<sequence>MASTRARGTSRMVTSSHHTSPGGAAAERRWARFTAGPSTVWSPAIPPPSGVRSTSPLATPTRAGSGLEATMLRAASSAASASLSWLRWAPKTARMPSPKNLSTVPPRLRTSWAACCKAPSTVRQVSSSGWASRYSVKRERSKNSTVTQRRSWV</sequence>
<accession>A0A399E1T1</accession>
<dbReference type="Proteomes" id="UP000265715">
    <property type="component" value="Unassembled WGS sequence"/>
</dbReference>
<keyword evidence="3" id="KW-1185">Reference proteome</keyword>
<proteinExistence type="predicted"/>
<evidence type="ECO:0000256" key="1">
    <source>
        <dbReference type="SAM" id="MobiDB-lite"/>
    </source>
</evidence>